<evidence type="ECO:0000313" key="2">
    <source>
        <dbReference type="Proteomes" id="UP000494109"/>
    </source>
</evidence>
<evidence type="ECO:0000313" key="1">
    <source>
        <dbReference type="EMBL" id="VWD29090.1"/>
    </source>
</evidence>
<reference evidence="1 2" key="1">
    <citation type="submission" date="2019-09" db="EMBL/GenBank/DDBJ databases">
        <authorList>
            <person name="Depoorter E."/>
        </authorList>
    </citation>
    <scope>NUCLEOTIDE SEQUENCE [LARGE SCALE GENOMIC DNA]</scope>
    <source>
        <strain evidence="1">R-71033</strain>
    </source>
</reference>
<accession>A0A6P2Z3A6</accession>
<protein>
    <submittedName>
        <fullName evidence="1">Uncharacterized protein</fullName>
    </submittedName>
</protein>
<gene>
    <name evidence="1" type="ORF">BCO71033_03741</name>
</gene>
<organism evidence="1 2">
    <name type="scientific">Burkholderia contaminans</name>
    <dbReference type="NCBI Taxonomy" id="488447"/>
    <lineage>
        <taxon>Bacteria</taxon>
        <taxon>Pseudomonadati</taxon>
        <taxon>Pseudomonadota</taxon>
        <taxon>Betaproteobacteria</taxon>
        <taxon>Burkholderiales</taxon>
        <taxon>Burkholderiaceae</taxon>
        <taxon>Burkholderia</taxon>
        <taxon>Burkholderia cepacia complex</taxon>
    </lineage>
</organism>
<name>A0A6P2Z3A6_9BURK</name>
<dbReference type="AlphaFoldDB" id="A0A6P2Z3A6"/>
<sequence length="558" mass="60699">MLGLPLSSHLKRSPHCRAARRPAKSVTCWWPPTVVDAANWECDIGALCRCCLADSSSWSSKGTLNKGELMATFISTSGLFYDFKTGLPVVVSQGIAGSTLVAGKECVFRFWMRANDYANVDSVLVTVDDAKKPVATLFPSSWLIRDAAGPSISVVIRGFNFPITGSYQVFLSVRDANGAIIHEPIFPVMQFAPTKDLRLLVIPLQGSARNFLPTSDWYSDIHLAMKRLGAMLPVRDCVMQLATSTKQGRQAGLRYVVGEPREAWPSEVCNGDPPPSYFWDQLDNINSAAGNVDHVDIMVTYRPVQANLNEMPGGISLHRNNGFPYANCVAGQWNGIEMTAPCFGQEIGHLFGLESPRCPTFQDPNDPGHSNSAQVSDPFAFDALNPSAPRPQFIGDVMNNTGGGAWHGRDDVAYNSCDWEVLRDGLMALVDNETGTEINAAVKDPCQLVKKLGEARYRFHDFKFSEFHHLIGGFADGPQWELTPSGIVPVGPGPVSPIIRASQVVAFRVVMHELFARGITVLNTPAPEDVVARLTSGSELLHLTRDDVSGGPNASELG</sequence>
<dbReference type="EMBL" id="CABVQS010000015">
    <property type="protein sequence ID" value="VWD29090.1"/>
    <property type="molecule type" value="Genomic_DNA"/>
</dbReference>
<dbReference type="Proteomes" id="UP000494109">
    <property type="component" value="Unassembled WGS sequence"/>
</dbReference>
<proteinExistence type="predicted"/>